<dbReference type="Gene3D" id="6.10.20.60">
    <property type="entry name" value="PHD finger protein 12"/>
    <property type="match status" value="1"/>
</dbReference>
<dbReference type="FunFam" id="3.30.40.10:FF:000154">
    <property type="entry name" value="PHD finger protein 12"/>
    <property type="match status" value="1"/>
</dbReference>
<keyword evidence="2" id="KW-0678">Repressor</keyword>
<organism evidence="20 21">
    <name type="scientific">Ignelater luminosus</name>
    <name type="common">Cucubano</name>
    <name type="synonym">Pyrophorus luminosus</name>
    <dbReference type="NCBI Taxonomy" id="2038154"/>
    <lineage>
        <taxon>Eukaryota</taxon>
        <taxon>Metazoa</taxon>
        <taxon>Ecdysozoa</taxon>
        <taxon>Arthropoda</taxon>
        <taxon>Hexapoda</taxon>
        <taxon>Insecta</taxon>
        <taxon>Pterygota</taxon>
        <taxon>Neoptera</taxon>
        <taxon>Endopterygota</taxon>
        <taxon>Coleoptera</taxon>
        <taxon>Polyphaga</taxon>
        <taxon>Elateriformia</taxon>
        <taxon>Elateroidea</taxon>
        <taxon>Elateridae</taxon>
        <taxon>Agrypninae</taxon>
        <taxon>Pyrophorini</taxon>
        <taxon>Ignelater</taxon>
    </lineage>
</organism>
<evidence type="ECO:0000256" key="6">
    <source>
        <dbReference type="ARBA" id="ARBA00022737"/>
    </source>
</evidence>
<dbReference type="Gene3D" id="3.30.40.10">
    <property type="entry name" value="Zinc/RING finger domain, C3HC4 (zinc finger)"/>
    <property type="match status" value="1"/>
</dbReference>
<feature type="region of interest" description="Disordered" evidence="17">
    <location>
        <begin position="105"/>
        <end position="135"/>
    </location>
</feature>
<dbReference type="InterPro" id="IPR013083">
    <property type="entry name" value="Znf_RING/FYVE/PHD"/>
</dbReference>
<name>A0A8K0D1C9_IGNLU</name>
<feature type="region of interest" description="Disordered" evidence="17">
    <location>
        <begin position="505"/>
        <end position="524"/>
    </location>
</feature>
<keyword evidence="6" id="KW-0677">Repeat</keyword>
<evidence type="ECO:0000256" key="15">
    <source>
        <dbReference type="ARBA" id="ARBA00076589"/>
    </source>
</evidence>
<evidence type="ECO:0000256" key="10">
    <source>
        <dbReference type="ARBA" id="ARBA00023015"/>
    </source>
</evidence>
<dbReference type="InterPro" id="IPR038098">
    <property type="entry name" value="PHF12_MRG-bd_sf"/>
</dbReference>
<dbReference type="Gene3D" id="2.30.30.1150">
    <property type="match status" value="1"/>
</dbReference>
<dbReference type="Proteomes" id="UP000801492">
    <property type="component" value="Unassembled WGS sequence"/>
</dbReference>
<keyword evidence="3" id="KW-1017">Isopeptide bond</keyword>
<dbReference type="CDD" id="cd15533">
    <property type="entry name" value="PHD1_PHF12"/>
    <property type="match status" value="1"/>
</dbReference>
<evidence type="ECO:0000313" key="20">
    <source>
        <dbReference type="EMBL" id="KAF2894292.1"/>
    </source>
</evidence>
<feature type="region of interest" description="Disordered" evidence="17">
    <location>
        <begin position="22"/>
        <end position="49"/>
    </location>
</feature>
<protein>
    <recommendedName>
        <fullName evidence="14">PHD finger protein 12</fullName>
    </recommendedName>
    <alternativeName>
        <fullName evidence="15">PHD factor 1</fullName>
    </alternativeName>
</protein>
<keyword evidence="10" id="KW-0805">Transcription regulation</keyword>
<evidence type="ECO:0000256" key="13">
    <source>
        <dbReference type="ARBA" id="ARBA00065785"/>
    </source>
</evidence>
<evidence type="ECO:0000259" key="18">
    <source>
        <dbReference type="PROSITE" id="PS50006"/>
    </source>
</evidence>
<evidence type="ECO:0000256" key="16">
    <source>
        <dbReference type="PROSITE-ProRule" id="PRU00146"/>
    </source>
</evidence>
<dbReference type="GO" id="GO:0000122">
    <property type="term" value="P:negative regulation of transcription by RNA polymerase II"/>
    <property type="evidence" value="ECO:0007669"/>
    <property type="project" value="TreeGrafter"/>
</dbReference>
<dbReference type="PANTHER" id="PTHR46309:SF1">
    <property type="entry name" value="PHD FINGER PROTEIN 12"/>
    <property type="match status" value="1"/>
</dbReference>
<evidence type="ECO:0000256" key="17">
    <source>
        <dbReference type="SAM" id="MobiDB-lite"/>
    </source>
</evidence>
<keyword evidence="11" id="KW-0804">Transcription</keyword>
<dbReference type="InterPro" id="IPR008984">
    <property type="entry name" value="SMAD_FHA_dom_sf"/>
</dbReference>
<dbReference type="PROSITE" id="PS01359">
    <property type="entry name" value="ZF_PHD_1"/>
    <property type="match status" value="1"/>
</dbReference>
<evidence type="ECO:0000259" key="19">
    <source>
        <dbReference type="PROSITE" id="PS50016"/>
    </source>
</evidence>
<evidence type="ECO:0000313" key="21">
    <source>
        <dbReference type="Proteomes" id="UP000801492"/>
    </source>
</evidence>
<dbReference type="SUPFAM" id="SSF57903">
    <property type="entry name" value="FYVE/PHD zinc finger"/>
    <property type="match status" value="2"/>
</dbReference>
<feature type="compositionally biased region" description="Low complexity" evidence="17">
    <location>
        <begin position="105"/>
        <end position="117"/>
    </location>
</feature>
<gene>
    <name evidence="20" type="ORF">ILUMI_11884</name>
</gene>
<evidence type="ECO:0000256" key="9">
    <source>
        <dbReference type="ARBA" id="ARBA00022843"/>
    </source>
</evidence>
<feature type="domain" description="PHD-type" evidence="19">
    <location>
        <begin position="51"/>
        <end position="100"/>
    </location>
</feature>
<evidence type="ECO:0000256" key="5">
    <source>
        <dbReference type="ARBA" id="ARBA00022723"/>
    </source>
</evidence>
<keyword evidence="12" id="KW-0539">Nucleus</keyword>
<dbReference type="PROSITE" id="PS50016">
    <property type="entry name" value="ZF_PHD_2"/>
    <property type="match status" value="1"/>
</dbReference>
<evidence type="ECO:0000256" key="12">
    <source>
        <dbReference type="ARBA" id="ARBA00023242"/>
    </source>
</evidence>
<dbReference type="SUPFAM" id="SSF49879">
    <property type="entry name" value="SMAD/FHA domain"/>
    <property type="match status" value="1"/>
</dbReference>
<dbReference type="Pfam" id="PF00498">
    <property type="entry name" value="FHA"/>
    <property type="match status" value="1"/>
</dbReference>
<dbReference type="GO" id="GO:0003714">
    <property type="term" value="F:transcription corepressor activity"/>
    <property type="evidence" value="ECO:0007669"/>
    <property type="project" value="InterPro"/>
</dbReference>
<keyword evidence="5" id="KW-0479">Metal-binding</keyword>
<sequence>MSKIEYDLDTSGGLMEQIQALIAPPSSDDKKEKGKKPEHPYFRRPGKGHNHDSCDACGEGGDLICCDKCPSSFHLLCYDPPLEEKDIPLGEWMCHSCQYQADKTAASKPSTSTGTPKTRSKRTLSTPETSMSKSVKKVKSNPLEVLVEAAHALNPKQFELPRSMSVPCIFPGTDKEKPFFNLNRRNLKLFRKQTSIKDGASLGPLPSGKCFECRRSCRIAPLIACDYCPLFYHLDCLDPPLATPPSGRWMCPNHVEHLLDSKLLTSISATERVTLWDKFTGPVDQDAIKLEFFRKIHRQNPPFRIKVKLPPRNRVSVPPMVKYHYKYPVDLLPSLRDVLRYENVINNRAEYNHTSENFCTKTKEDLEVENIISQNGIKKNLEDEIDNLGKRSNNDDLNVIETQSDIISDNTERKPNGIFEMSGLGEKCLANVLSHRDNADKENDSEEESCIKTEPEECDQTIVNTETCDNKMNDDDKDINNCSENIVDSESTCVKLDRKVKGKGRRGKKMKAQLISESSPKRKRTKSINSISNVQKTGDLVYNIDENYLPNGLVTNESEKALNSQNSVYNTSHIKKEESFSMTSSTVSEEAFFSNSVQNKFFTTPLPSELLTPEDIDRISRVFATPKKSLSKPKSNLCARAMLCPVVSKHFYNIRTSEVDPADLRHDGSFMGYRPTVSARFPEAAAMRYRTLTIGRGAANDIQLERFGHCNYVSPKHAVIFHDEATQQYELLNYSCYGTYVNNVLFSNDETNKYIKKEEKKSPCLESQVREIVDKKRKINRNKRNLIDSKMVTLDNIDRMECCCVPSNYEALTAGWEGPAVVTHGTLLRFGCICFVFSIVDRANL</sequence>
<dbReference type="Pfam" id="PF16737">
    <property type="entry name" value="PHF12_MRG_bd"/>
    <property type="match status" value="1"/>
</dbReference>
<keyword evidence="8" id="KW-0862">Zinc</keyword>
<dbReference type="PANTHER" id="PTHR46309">
    <property type="entry name" value="PHD FINGER PROTEIN 12"/>
    <property type="match status" value="1"/>
</dbReference>
<comment type="subcellular location">
    <subcellularLocation>
        <location evidence="1">Nucleus</location>
    </subcellularLocation>
</comment>
<keyword evidence="9" id="KW-0832">Ubl conjugation</keyword>
<dbReference type="InterPro" id="IPR019786">
    <property type="entry name" value="Zinc_finger_PHD-type_CS"/>
</dbReference>
<keyword evidence="7 16" id="KW-0863">Zinc-finger</keyword>
<dbReference type="GO" id="GO:0070822">
    <property type="term" value="C:Sin3-type complex"/>
    <property type="evidence" value="ECO:0007669"/>
    <property type="project" value="TreeGrafter"/>
</dbReference>
<evidence type="ECO:0000256" key="14">
    <source>
        <dbReference type="ARBA" id="ARBA00068755"/>
    </source>
</evidence>
<dbReference type="InterPro" id="IPR031966">
    <property type="entry name" value="PHF12_MRG-bd"/>
</dbReference>
<dbReference type="FunFam" id="3.30.40.10:FF:000164">
    <property type="entry name" value="PHD finger protein 12"/>
    <property type="match status" value="1"/>
</dbReference>
<evidence type="ECO:0000256" key="2">
    <source>
        <dbReference type="ARBA" id="ARBA00022491"/>
    </source>
</evidence>
<reference evidence="20" key="1">
    <citation type="submission" date="2019-08" db="EMBL/GenBank/DDBJ databases">
        <title>The genome of the North American firefly Photinus pyralis.</title>
        <authorList>
            <consortium name="Photinus pyralis genome working group"/>
            <person name="Fallon T.R."/>
            <person name="Sander Lower S.E."/>
            <person name="Weng J.-K."/>
        </authorList>
    </citation>
    <scope>NUCLEOTIDE SEQUENCE</scope>
    <source>
        <strain evidence="20">TRF0915ILg1</strain>
        <tissue evidence="20">Whole body</tissue>
    </source>
</reference>
<dbReference type="Pfam" id="PF00628">
    <property type="entry name" value="PHD"/>
    <property type="match status" value="2"/>
</dbReference>
<accession>A0A8K0D1C9</accession>
<dbReference type="InterPro" id="IPR042163">
    <property type="entry name" value="PHF12"/>
</dbReference>
<dbReference type="SMART" id="SM00249">
    <property type="entry name" value="PHD"/>
    <property type="match status" value="2"/>
</dbReference>
<comment type="subunit">
    <text evidence="13">Component of SIN3 complexes. Interacts with SIN3A in a complex composed of HDAC1, SAP30 and SIN3A. Component of the SIN3B complex, which includes SIN3B, HDAC2 or HDAC1, PHF12 and MORF4L1; interacts directly with all subunits. Interacts with TLE5.</text>
</comment>
<dbReference type="InterPro" id="IPR019787">
    <property type="entry name" value="Znf_PHD-finger"/>
</dbReference>
<proteinExistence type="predicted"/>
<evidence type="ECO:0000256" key="1">
    <source>
        <dbReference type="ARBA" id="ARBA00004123"/>
    </source>
</evidence>
<dbReference type="PROSITE" id="PS50006">
    <property type="entry name" value="FHA_DOMAIN"/>
    <property type="match status" value="1"/>
</dbReference>
<dbReference type="OrthoDB" id="1919692at2759"/>
<feature type="compositionally biased region" description="Basic and acidic residues" evidence="17">
    <location>
        <begin position="27"/>
        <end position="41"/>
    </location>
</feature>
<keyword evidence="21" id="KW-1185">Reference proteome</keyword>
<dbReference type="AlphaFoldDB" id="A0A8K0D1C9"/>
<dbReference type="InterPro" id="IPR011011">
    <property type="entry name" value="Znf_FYVE_PHD"/>
</dbReference>
<dbReference type="GO" id="GO:0008270">
    <property type="term" value="F:zinc ion binding"/>
    <property type="evidence" value="ECO:0007669"/>
    <property type="project" value="UniProtKB-KW"/>
</dbReference>
<dbReference type="InterPro" id="IPR000253">
    <property type="entry name" value="FHA_dom"/>
</dbReference>
<evidence type="ECO:0000256" key="7">
    <source>
        <dbReference type="ARBA" id="ARBA00022771"/>
    </source>
</evidence>
<comment type="caution">
    <text evidence="20">The sequence shown here is derived from an EMBL/GenBank/DDBJ whole genome shotgun (WGS) entry which is preliminary data.</text>
</comment>
<evidence type="ECO:0000256" key="4">
    <source>
        <dbReference type="ARBA" id="ARBA00022553"/>
    </source>
</evidence>
<dbReference type="InterPro" id="IPR001965">
    <property type="entry name" value="Znf_PHD"/>
</dbReference>
<evidence type="ECO:0000256" key="3">
    <source>
        <dbReference type="ARBA" id="ARBA00022499"/>
    </source>
</evidence>
<dbReference type="CDD" id="cd15534">
    <property type="entry name" value="PHD2_PHF12_Rco1"/>
    <property type="match status" value="1"/>
</dbReference>
<evidence type="ECO:0000256" key="8">
    <source>
        <dbReference type="ARBA" id="ARBA00022833"/>
    </source>
</evidence>
<dbReference type="EMBL" id="VTPC01007154">
    <property type="protein sequence ID" value="KAF2894292.1"/>
    <property type="molecule type" value="Genomic_DNA"/>
</dbReference>
<evidence type="ECO:0000256" key="11">
    <source>
        <dbReference type="ARBA" id="ARBA00023163"/>
    </source>
</evidence>
<keyword evidence="4" id="KW-0597">Phosphoprotein</keyword>
<dbReference type="SMART" id="SM00240">
    <property type="entry name" value="FHA"/>
    <property type="match status" value="1"/>
</dbReference>
<dbReference type="Gene3D" id="2.60.200.20">
    <property type="match status" value="1"/>
</dbReference>
<feature type="domain" description="FHA" evidence="18">
    <location>
        <begin position="692"/>
        <end position="746"/>
    </location>
</feature>